<dbReference type="Proteomes" id="UP000617628">
    <property type="component" value="Unassembled WGS sequence"/>
</dbReference>
<dbReference type="AlphaFoldDB" id="A0A934RZV0"/>
<protein>
    <recommendedName>
        <fullName evidence="3">DUF4380 domain-containing protein</fullName>
    </recommendedName>
</protein>
<keyword evidence="2" id="KW-1185">Reference proteome</keyword>
<dbReference type="EMBL" id="JAENIL010000013">
    <property type="protein sequence ID" value="MBK1876879.1"/>
    <property type="molecule type" value="Genomic_DNA"/>
</dbReference>
<dbReference type="RefSeq" id="WP_200355096.1">
    <property type="nucleotide sequence ID" value="NZ_JAENIL010000013.1"/>
</dbReference>
<name>A0A934RZV0_9BACT</name>
<comment type="caution">
    <text evidence="1">The sequence shown here is derived from an EMBL/GenBank/DDBJ whole genome shotgun (WGS) entry which is preliminary data.</text>
</comment>
<proteinExistence type="predicted"/>
<gene>
    <name evidence="1" type="ORF">JIN87_08370</name>
</gene>
<organism evidence="1 2">
    <name type="scientific">Pelagicoccus mobilis</name>
    <dbReference type="NCBI Taxonomy" id="415221"/>
    <lineage>
        <taxon>Bacteria</taxon>
        <taxon>Pseudomonadati</taxon>
        <taxon>Verrucomicrobiota</taxon>
        <taxon>Opitutia</taxon>
        <taxon>Puniceicoccales</taxon>
        <taxon>Pelagicoccaceae</taxon>
        <taxon>Pelagicoccus</taxon>
    </lineage>
</organism>
<sequence>MTTQFASWESIIWNGEKAYQSAVGGSLAIVSPTRGRLVHFGSYGTGRNLLYSPTGLNKDFGGHRFWLGPQRIWNWPPPIDWERSQANCHLSGEALTLELPHTAPQFPRITRRYFWSGSKLACSCEWQPSATDHYAMHVLAVPRAERIKLRIQKSDSTPHGYLTIGLETNHPTSSPAIRTNDQNAIIDPSKVSSDGVKLGFPVQTICFESERGTLSMEHGIYSGLNSAEIDSAYRSQIWCSNDSEFTELEQISPVLEATSGEKVSHTIYLSATA</sequence>
<evidence type="ECO:0000313" key="2">
    <source>
        <dbReference type="Proteomes" id="UP000617628"/>
    </source>
</evidence>
<evidence type="ECO:0008006" key="3">
    <source>
        <dbReference type="Google" id="ProtNLM"/>
    </source>
</evidence>
<evidence type="ECO:0000313" key="1">
    <source>
        <dbReference type="EMBL" id="MBK1876879.1"/>
    </source>
</evidence>
<reference evidence="1" key="1">
    <citation type="submission" date="2021-01" db="EMBL/GenBank/DDBJ databases">
        <title>Modified the classification status of verrucomicrobia.</title>
        <authorList>
            <person name="Feng X."/>
        </authorList>
    </citation>
    <scope>NUCLEOTIDE SEQUENCE</scope>
    <source>
        <strain evidence="1">KCTC 13126</strain>
    </source>
</reference>
<accession>A0A934RZV0</accession>